<gene>
    <name evidence="1" type="ORF">NW768_008109</name>
</gene>
<comment type="caution">
    <text evidence="1">The sequence shown here is derived from an EMBL/GenBank/DDBJ whole genome shotgun (WGS) entry which is preliminary data.</text>
</comment>
<evidence type="ECO:0000313" key="1">
    <source>
        <dbReference type="EMBL" id="KAJ4127831.1"/>
    </source>
</evidence>
<evidence type="ECO:0000313" key="2">
    <source>
        <dbReference type="Proteomes" id="UP001152024"/>
    </source>
</evidence>
<proteinExistence type="predicted"/>
<name>A0ABQ8R5S9_FUSEQ</name>
<accession>A0ABQ8R5S9</accession>
<sequence>MDNNNNNIYNGELVERAFEIITTVGPADGVYTDEEWEIVINAGEMISDHMGGAHGLTMVEYKILEMFAVGIELPNQLPWLERQSDVIRQRADRPLTEGEVHFFQLVDDIIATYDDIIHGETMMERRRRAEQANAPEPPMVDAIPPGENIDAFVDPMAEAMAVRLHAAANAPPVIHTSAPMPIQMLNAPVVAPAPILMPDWIANAAVSNAQMPASYLTTIGPDGLALTQRVFLPPVAPNNTPEQMGNQFDAITDINQIPDQDVLGAINFDQALINQQAINQQLMQQGMDLTAQYPNANVMFNNFMDPNAQYPNGNGYGNGNGMY</sequence>
<keyword evidence="2" id="KW-1185">Reference proteome</keyword>
<dbReference type="EMBL" id="JAOQBH010000012">
    <property type="protein sequence ID" value="KAJ4127831.1"/>
    <property type="molecule type" value="Genomic_DNA"/>
</dbReference>
<dbReference type="Proteomes" id="UP001152024">
    <property type="component" value="Unassembled WGS sequence"/>
</dbReference>
<protein>
    <submittedName>
        <fullName evidence="1">Uncharacterized protein</fullName>
    </submittedName>
</protein>
<organism evidence="1 2">
    <name type="scientific">Fusarium equiseti</name>
    <name type="common">Fusarium scirpi</name>
    <dbReference type="NCBI Taxonomy" id="61235"/>
    <lineage>
        <taxon>Eukaryota</taxon>
        <taxon>Fungi</taxon>
        <taxon>Dikarya</taxon>
        <taxon>Ascomycota</taxon>
        <taxon>Pezizomycotina</taxon>
        <taxon>Sordariomycetes</taxon>
        <taxon>Hypocreomycetidae</taxon>
        <taxon>Hypocreales</taxon>
        <taxon>Nectriaceae</taxon>
        <taxon>Fusarium</taxon>
        <taxon>Fusarium incarnatum-equiseti species complex</taxon>
    </lineage>
</organism>
<reference evidence="1" key="1">
    <citation type="submission" date="2022-09" db="EMBL/GenBank/DDBJ databases">
        <title>Fusarium specimens isolated from Avocado Roots.</title>
        <authorList>
            <person name="Stajich J."/>
            <person name="Roper C."/>
            <person name="Heimlech-Rivalta G."/>
        </authorList>
    </citation>
    <scope>NUCLEOTIDE SEQUENCE</scope>
    <source>
        <strain evidence="1">CF00095</strain>
    </source>
</reference>